<dbReference type="SMART" id="SM00388">
    <property type="entry name" value="HisKA"/>
    <property type="match status" value="1"/>
</dbReference>
<evidence type="ECO:0000256" key="4">
    <source>
        <dbReference type="ARBA" id="ARBA00022553"/>
    </source>
</evidence>
<dbReference type="InterPro" id="IPR036890">
    <property type="entry name" value="HATPase_C_sf"/>
</dbReference>
<evidence type="ECO:0000256" key="5">
    <source>
        <dbReference type="ARBA" id="ARBA00022679"/>
    </source>
</evidence>
<dbReference type="InterPro" id="IPR003594">
    <property type="entry name" value="HATPase_dom"/>
</dbReference>
<dbReference type="InterPro" id="IPR005467">
    <property type="entry name" value="His_kinase_dom"/>
</dbReference>
<feature type="domain" description="Histidine kinase" evidence="12">
    <location>
        <begin position="226"/>
        <end position="433"/>
    </location>
</feature>
<keyword evidence="7 14" id="KW-0418">Kinase</keyword>
<dbReference type="AlphaFoldDB" id="A0A4S3KS17"/>
<keyword evidence="8 11" id="KW-1133">Transmembrane helix</keyword>
<dbReference type="CDD" id="cd00082">
    <property type="entry name" value="HisKA"/>
    <property type="match status" value="1"/>
</dbReference>
<dbReference type="PROSITE" id="PS50109">
    <property type="entry name" value="HIS_KIN"/>
    <property type="match status" value="1"/>
</dbReference>
<dbReference type="Pfam" id="PF02518">
    <property type="entry name" value="HATPase_c"/>
    <property type="match status" value="1"/>
</dbReference>
<dbReference type="InterPro" id="IPR004358">
    <property type="entry name" value="Sig_transdc_His_kin-like_C"/>
</dbReference>
<sequence>MLKSRRRLRSRIFISFVIFGLALTSLFAVATIYMRARLEDQLINNTLQKQVDRFVEFKRKNPSPDAPFFFPLVKMYIASRQHFPNVPFEWQPYVKTGVYDITERDAGGKLVPYKLAVFRSQNYWAFLRYDISSQREGEQQLLMALIVAVLLFGALSVVIGLWMSRRVMHPVTELAGRLRASRRAGTLQKLAPHFADDEVGELAGALDEYAERLTSMVRRDHEFNADVSHELRTPLAVIASTTELMLAAPEMSEKLRERLKRIERASRQAAEIIDALLLLSRAERQGPADGESTDVAKAVADVLELQRPQLRNKPVSVSLQVEAALVVNAPASVVSVALSNLVGNAFKYTQQGDVLVRVQEGRVLVEDSGPGIKPEDAEHLFERGVRGEGVKGGGAGLGLAIVRRLCDLYGWRVRLAPRPEGGAVAILEFDAALRPAVAAGA</sequence>
<dbReference type="Gene3D" id="1.10.287.130">
    <property type="match status" value="1"/>
</dbReference>
<gene>
    <name evidence="14" type="ORF">B1806_02085</name>
</gene>
<evidence type="ECO:0000256" key="9">
    <source>
        <dbReference type="ARBA" id="ARBA00023012"/>
    </source>
</evidence>
<dbReference type="Proteomes" id="UP000307749">
    <property type="component" value="Unassembled WGS sequence"/>
</dbReference>
<name>A0A4S3KS17_9GAMM</name>
<protein>
    <recommendedName>
        <fullName evidence="3">histidine kinase</fullName>
        <ecNumber evidence="3">2.7.13.3</ecNumber>
    </recommendedName>
</protein>
<comment type="subcellular location">
    <subcellularLocation>
        <location evidence="2">Membrane</location>
    </subcellularLocation>
</comment>
<dbReference type="RefSeq" id="WP_081126231.1">
    <property type="nucleotide sequence ID" value="NZ_DAHXOC010000055.1"/>
</dbReference>
<keyword evidence="10 11" id="KW-0472">Membrane</keyword>
<evidence type="ECO:0000256" key="7">
    <source>
        <dbReference type="ARBA" id="ARBA00022777"/>
    </source>
</evidence>
<evidence type="ECO:0000256" key="10">
    <source>
        <dbReference type="ARBA" id="ARBA00023136"/>
    </source>
</evidence>
<dbReference type="SMART" id="SM00387">
    <property type="entry name" value="HATPase_c"/>
    <property type="match status" value="1"/>
</dbReference>
<evidence type="ECO:0000259" key="13">
    <source>
        <dbReference type="PROSITE" id="PS50885"/>
    </source>
</evidence>
<dbReference type="Gene3D" id="3.30.565.10">
    <property type="entry name" value="Histidine kinase-like ATPase, C-terminal domain"/>
    <property type="match status" value="1"/>
</dbReference>
<keyword evidence="6 11" id="KW-0812">Transmembrane</keyword>
<evidence type="ECO:0000256" key="8">
    <source>
        <dbReference type="ARBA" id="ARBA00022989"/>
    </source>
</evidence>
<dbReference type="InterPro" id="IPR003660">
    <property type="entry name" value="HAMP_dom"/>
</dbReference>
<dbReference type="InterPro" id="IPR036097">
    <property type="entry name" value="HisK_dim/P_sf"/>
</dbReference>
<evidence type="ECO:0000256" key="1">
    <source>
        <dbReference type="ARBA" id="ARBA00000085"/>
    </source>
</evidence>
<keyword evidence="4" id="KW-0597">Phosphoprotein</keyword>
<dbReference type="EMBL" id="MWQO01000006">
    <property type="protein sequence ID" value="THD11882.1"/>
    <property type="molecule type" value="Genomic_DNA"/>
</dbReference>
<dbReference type="STRING" id="993689.GCA_002077135_00863"/>
<dbReference type="OrthoDB" id="9121563at2"/>
<dbReference type="PANTHER" id="PTHR45436:SF16">
    <property type="entry name" value="HISTIDINE KINASE"/>
    <property type="match status" value="1"/>
</dbReference>
<organism evidence="14 15">
    <name type="scientific">Metallibacterium scheffleri</name>
    <dbReference type="NCBI Taxonomy" id="993689"/>
    <lineage>
        <taxon>Bacteria</taxon>
        <taxon>Pseudomonadati</taxon>
        <taxon>Pseudomonadota</taxon>
        <taxon>Gammaproteobacteria</taxon>
        <taxon>Lysobacterales</taxon>
        <taxon>Rhodanobacteraceae</taxon>
        <taxon>Metallibacterium</taxon>
    </lineage>
</organism>
<feature type="transmembrane region" description="Helical" evidence="11">
    <location>
        <begin position="141"/>
        <end position="162"/>
    </location>
</feature>
<dbReference type="PANTHER" id="PTHR45436">
    <property type="entry name" value="SENSOR HISTIDINE KINASE YKOH"/>
    <property type="match status" value="1"/>
</dbReference>
<feature type="transmembrane region" description="Helical" evidence="11">
    <location>
        <begin position="12"/>
        <end position="34"/>
    </location>
</feature>
<dbReference type="Pfam" id="PF00512">
    <property type="entry name" value="HisKA"/>
    <property type="match status" value="1"/>
</dbReference>
<keyword evidence="15" id="KW-1185">Reference proteome</keyword>
<accession>A0A4S3KS17</accession>
<evidence type="ECO:0000259" key="12">
    <source>
        <dbReference type="PROSITE" id="PS50109"/>
    </source>
</evidence>
<dbReference type="SUPFAM" id="SSF47384">
    <property type="entry name" value="Homodimeric domain of signal transducing histidine kinase"/>
    <property type="match status" value="1"/>
</dbReference>
<dbReference type="SUPFAM" id="SSF55874">
    <property type="entry name" value="ATPase domain of HSP90 chaperone/DNA topoisomerase II/histidine kinase"/>
    <property type="match status" value="1"/>
</dbReference>
<evidence type="ECO:0000313" key="15">
    <source>
        <dbReference type="Proteomes" id="UP000307749"/>
    </source>
</evidence>
<dbReference type="InterPro" id="IPR003661">
    <property type="entry name" value="HisK_dim/P_dom"/>
</dbReference>
<dbReference type="GO" id="GO:0000155">
    <property type="term" value="F:phosphorelay sensor kinase activity"/>
    <property type="evidence" value="ECO:0007669"/>
    <property type="project" value="InterPro"/>
</dbReference>
<evidence type="ECO:0000256" key="3">
    <source>
        <dbReference type="ARBA" id="ARBA00012438"/>
    </source>
</evidence>
<dbReference type="GO" id="GO:0005886">
    <property type="term" value="C:plasma membrane"/>
    <property type="evidence" value="ECO:0007669"/>
    <property type="project" value="TreeGrafter"/>
</dbReference>
<comment type="catalytic activity">
    <reaction evidence="1">
        <text>ATP + protein L-histidine = ADP + protein N-phospho-L-histidine.</text>
        <dbReference type="EC" id="2.7.13.3"/>
    </reaction>
</comment>
<evidence type="ECO:0000256" key="6">
    <source>
        <dbReference type="ARBA" id="ARBA00022692"/>
    </source>
</evidence>
<evidence type="ECO:0000256" key="2">
    <source>
        <dbReference type="ARBA" id="ARBA00004370"/>
    </source>
</evidence>
<dbReference type="InterPro" id="IPR050428">
    <property type="entry name" value="TCS_sensor_his_kinase"/>
</dbReference>
<dbReference type="Gene3D" id="6.10.340.10">
    <property type="match status" value="1"/>
</dbReference>
<dbReference type="PROSITE" id="PS50885">
    <property type="entry name" value="HAMP"/>
    <property type="match status" value="1"/>
</dbReference>
<dbReference type="EC" id="2.7.13.3" evidence="3"/>
<dbReference type="PRINTS" id="PR00344">
    <property type="entry name" value="BCTRLSENSOR"/>
</dbReference>
<keyword evidence="9" id="KW-0902">Two-component regulatory system</keyword>
<evidence type="ECO:0000256" key="11">
    <source>
        <dbReference type="SAM" id="Phobius"/>
    </source>
</evidence>
<keyword evidence="5" id="KW-0808">Transferase</keyword>
<evidence type="ECO:0000313" key="14">
    <source>
        <dbReference type="EMBL" id="THD11882.1"/>
    </source>
</evidence>
<dbReference type="CDD" id="cd00075">
    <property type="entry name" value="HATPase"/>
    <property type="match status" value="1"/>
</dbReference>
<reference evidence="14 15" key="1">
    <citation type="submission" date="2017-02" db="EMBL/GenBank/DDBJ databases">
        <title>Whole genome sequencing of Metallibacterium scheffleri DSM 24874 (T).</title>
        <authorList>
            <person name="Kumar S."/>
            <person name="Patil P."/>
            <person name="Patil P.B."/>
        </authorList>
    </citation>
    <scope>NUCLEOTIDE SEQUENCE [LARGE SCALE GENOMIC DNA]</scope>
    <source>
        <strain evidence="14 15">DSM 24874</strain>
    </source>
</reference>
<comment type="caution">
    <text evidence="14">The sequence shown here is derived from an EMBL/GenBank/DDBJ whole genome shotgun (WGS) entry which is preliminary data.</text>
</comment>
<proteinExistence type="predicted"/>
<feature type="domain" description="HAMP" evidence="13">
    <location>
        <begin position="165"/>
        <end position="218"/>
    </location>
</feature>
<dbReference type="SMART" id="SM00304">
    <property type="entry name" value="HAMP"/>
    <property type="match status" value="1"/>
</dbReference>